<evidence type="ECO:0000313" key="4">
    <source>
        <dbReference type="Proteomes" id="UP000003157"/>
    </source>
</evidence>
<dbReference type="InterPro" id="IPR009057">
    <property type="entry name" value="Homeodomain-like_sf"/>
</dbReference>
<dbReference type="PROSITE" id="PS51464">
    <property type="entry name" value="SIS"/>
    <property type="match status" value="1"/>
</dbReference>
<dbReference type="InterPro" id="IPR036388">
    <property type="entry name" value="WH-like_DNA-bd_sf"/>
</dbReference>
<organism evidence="3 4">
    <name type="scientific">Coprobacillus cateniformis</name>
    <dbReference type="NCBI Taxonomy" id="100884"/>
    <lineage>
        <taxon>Bacteria</taxon>
        <taxon>Bacillati</taxon>
        <taxon>Bacillota</taxon>
        <taxon>Erysipelotrichia</taxon>
        <taxon>Erysipelotrichales</taxon>
        <taxon>Coprobacillaceae</taxon>
        <taxon>Coprobacillus</taxon>
    </lineage>
</organism>
<keyword evidence="4" id="KW-1185">Reference proteome</keyword>
<dbReference type="PANTHER" id="PTHR30514:SF1">
    <property type="entry name" value="HTH-TYPE TRANSCRIPTIONAL REGULATOR HEXR-RELATED"/>
    <property type="match status" value="1"/>
</dbReference>
<dbReference type="STRING" id="100884.GCA_000269565_02067"/>
<evidence type="ECO:0000259" key="2">
    <source>
        <dbReference type="PROSITE" id="PS51464"/>
    </source>
</evidence>
<dbReference type="GO" id="GO:0097367">
    <property type="term" value="F:carbohydrate derivative binding"/>
    <property type="evidence" value="ECO:0007669"/>
    <property type="project" value="InterPro"/>
</dbReference>
<dbReference type="InterPro" id="IPR001347">
    <property type="entry name" value="SIS_dom"/>
</dbReference>
<name>E7GB32_9FIRM</name>
<evidence type="ECO:0000313" key="3">
    <source>
        <dbReference type="EMBL" id="EFW04848.1"/>
    </source>
</evidence>
<dbReference type="InterPro" id="IPR000281">
    <property type="entry name" value="HTH_RpiR"/>
</dbReference>
<dbReference type="Pfam" id="PF01418">
    <property type="entry name" value="HTH_6"/>
    <property type="match status" value="1"/>
</dbReference>
<dbReference type="PANTHER" id="PTHR30514">
    <property type="entry name" value="GLUCOKINASE"/>
    <property type="match status" value="1"/>
</dbReference>
<dbReference type="Gene3D" id="1.10.10.10">
    <property type="entry name" value="Winged helix-like DNA-binding domain superfamily/Winged helix DNA-binding domain"/>
    <property type="match status" value="1"/>
</dbReference>
<protein>
    <recommendedName>
        <fullName evidence="5">HTH rpiR-type domain-containing protein</fullName>
    </recommendedName>
</protein>
<dbReference type="SUPFAM" id="SSF46689">
    <property type="entry name" value="Homeodomain-like"/>
    <property type="match status" value="1"/>
</dbReference>
<gene>
    <name evidence="3" type="ORF">HMPREF9488_01972</name>
</gene>
<dbReference type="Proteomes" id="UP000003157">
    <property type="component" value="Unassembled WGS sequence"/>
</dbReference>
<dbReference type="GO" id="GO:1901135">
    <property type="term" value="P:carbohydrate derivative metabolic process"/>
    <property type="evidence" value="ECO:0007669"/>
    <property type="project" value="InterPro"/>
</dbReference>
<reference evidence="3 4" key="1">
    <citation type="submission" date="2010-12" db="EMBL/GenBank/DDBJ databases">
        <title>The Genome Sequence of Coprobacillus sp. strain 29_1.</title>
        <authorList>
            <consortium name="The Broad Institute Genome Sequencing Platform"/>
            <person name="Earl A."/>
            <person name="Ward D."/>
            <person name="Feldgarden M."/>
            <person name="Gevers D."/>
            <person name="Daigneault M."/>
            <person name="Sibley C.D."/>
            <person name="White A."/>
            <person name="Strauss J."/>
            <person name="Allen-Vercoe E."/>
            <person name="Young S.K."/>
            <person name="Zeng Q."/>
            <person name="Gargeya S."/>
            <person name="Fitzgerald M."/>
            <person name="Haas B."/>
            <person name="Abouelleil A."/>
            <person name="Alvarado L."/>
            <person name="Arachchi H.M."/>
            <person name="Berlin A."/>
            <person name="Brown A."/>
            <person name="Chapman S.B."/>
            <person name="Chen Z."/>
            <person name="Dunbar C."/>
            <person name="Freedman E."/>
            <person name="Gearin G."/>
            <person name="Gellesch M."/>
            <person name="Goldberg J."/>
            <person name="Griggs A."/>
            <person name="Gujja S."/>
            <person name="Heilman E."/>
            <person name="Heiman D."/>
            <person name="Howarth C."/>
            <person name="Larson L."/>
            <person name="Lui A."/>
            <person name="MacDonald P.J.P."/>
            <person name="Mehta T."/>
            <person name="Montmayeur A."/>
            <person name="Murphy C."/>
            <person name="Neiman D."/>
            <person name="Pearson M."/>
            <person name="Priest M."/>
            <person name="Roberts A."/>
            <person name="Saif S."/>
            <person name="Shea T."/>
            <person name="Shenoy N."/>
            <person name="Sisk P."/>
            <person name="Stolte C."/>
            <person name="Sykes S."/>
            <person name="White J."/>
            <person name="Yandava C."/>
            <person name="Nusbaum C."/>
            <person name="Birren B."/>
        </authorList>
    </citation>
    <scope>NUCLEOTIDE SEQUENCE [LARGE SCALE GENOMIC DNA]</scope>
    <source>
        <strain evidence="3 4">29_1</strain>
    </source>
</reference>
<dbReference type="InterPro" id="IPR046348">
    <property type="entry name" value="SIS_dom_sf"/>
</dbReference>
<accession>E7GB32</accession>
<dbReference type="SUPFAM" id="SSF53697">
    <property type="entry name" value="SIS domain"/>
    <property type="match status" value="1"/>
</dbReference>
<evidence type="ECO:0000259" key="1">
    <source>
        <dbReference type="PROSITE" id="PS51071"/>
    </source>
</evidence>
<dbReference type="AlphaFoldDB" id="E7GB32"/>
<proteinExistence type="predicted"/>
<dbReference type="eggNOG" id="COG1737">
    <property type="taxonomic scope" value="Bacteria"/>
</dbReference>
<evidence type="ECO:0008006" key="5">
    <source>
        <dbReference type="Google" id="ProtNLM"/>
    </source>
</evidence>
<dbReference type="HOGENOM" id="CLU_055769_4_4_9"/>
<dbReference type="GO" id="GO:0003677">
    <property type="term" value="F:DNA binding"/>
    <property type="evidence" value="ECO:0007669"/>
    <property type="project" value="InterPro"/>
</dbReference>
<dbReference type="InterPro" id="IPR047640">
    <property type="entry name" value="RpiR-like"/>
</dbReference>
<comment type="caution">
    <text evidence="3">The sequence shown here is derived from an EMBL/GenBank/DDBJ whole genome shotgun (WGS) entry which is preliminary data.</text>
</comment>
<dbReference type="EMBL" id="ADKX01000033">
    <property type="protein sequence ID" value="EFW04848.1"/>
    <property type="molecule type" value="Genomic_DNA"/>
</dbReference>
<dbReference type="PROSITE" id="PS51071">
    <property type="entry name" value="HTH_RPIR"/>
    <property type="match status" value="1"/>
</dbReference>
<feature type="domain" description="SIS" evidence="2">
    <location>
        <begin position="125"/>
        <end position="222"/>
    </location>
</feature>
<dbReference type="Gene3D" id="3.40.50.10490">
    <property type="entry name" value="Glucose-6-phosphate isomerase like protein, domain 1"/>
    <property type="match status" value="1"/>
</dbReference>
<feature type="domain" description="HTH rpiR-type" evidence="1">
    <location>
        <begin position="16"/>
        <end position="92"/>
    </location>
</feature>
<dbReference type="GO" id="GO:0003700">
    <property type="term" value="F:DNA-binding transcription factor activity"/>
    <property type="evidence" value="ECO:0007669"/>
    <property type="project" value="InterPro"/>
</dbReference>
<sequence>MNEVYVYNIREWSDIMNPFEKIELKKDTFTKKEMIVYNILQKNPDLILRGSITSLAKDYQVSQSTITRFCQKIGYDGFNEFKFDVFRSEKQGRQEQNNNLSTIDSYCRLLNILNENIDNEMMERFAKSIIHADTIIVTGSHKSSLPAKMLQYNLFKIHKKVIFLATDEFHDIDQIANKNDLVVVFTNRGNGLSTFNNIKEKKKKTNSNLLLSLCMINFLSRK</sequence>